<evidence type="ECO:0000256" key="2">
    <source>
        <dbReference type="ARBA" id="ARBA00022475"/>
    </source>
</evidence>
<keyword evidence="5 8" id="KW-0812">Transmembrane</keyword>
<dbReference type="Pfam" id="PF13231">
    <property type="entry name" value="PMT_2"/>
    <property type="match status" value="1"/>
</dbReference>
<evidence type="ECO:0000313" key="11">
    <source>
        <dbReference type="Proteomes" id="UP000016960"/>
    </source>
</evidence>
<gene>
    <name evidence="10" type="ORF">KR51_00011070</name>
</gene>
<dbReference type="GO" id="GO:0009103">
    <property type="term" value="P:lipopolysaccharide biosynthetic process"/>
    <property type="evidence" value="ECO:0007669"/>
    <property type="project" value="UniProtKB-ARBA"/>
</dbReference>
<comment type="caution">
    <text evidence="10">The sequence shown here is derived from an EMBL/GenBank/DDBJ whole genome shotgun (WGS) entry which is preliminary data.</text>
</comment>
<comment type="subcellular location">
    <subcellularLocation>
        <location evidence="1">Cell membrane</location>
        <topology evidence="1">Multi-pass membrane protein</topology>
    </subcellularLocation>
</comment>
<feature type="transmembrane region" description="Helical" evidence="8">
    <location>
        <begin position="375"/>
        <end position="395"/>
    </location>
</feature>
<evidence type="ECO:0000256" key="8">
    <source>
        <dbReference type="SAM" id="Phobius"/>
    </source>
</evidence>
<keyword evidence="2" id="KW-1003">Cell membrane</keyword>
<feature type="domain" description="Glycosyltransferase RgtA/B/C/D-like" evidence="9">
    <location>
        <begin position="60"/>
        <end position="215"/>
    </location>
</feature>
<evidence type="ECO:0000256" key="4">
    <source>
        <dbReference type="ARBA" id="ARBA00022679"/>
    </source>
</evidence>
<dbReference type="OrthoDB" id="136232at2"/>
<evidence type="ECO:0000256" key="7">
    <source>
        <dbReference type="ARBA" id="ARBA00023136"/>
    </source>
</evidence>
<feature type="transmembrane region" description="Helical" evidence="8">
    <location>
        <begin position="128"/>
        <end position="146"/>
    </location>
</feature>
<feature type="transmembrane region" description="Helical" evidence="8">
    <location>
        <begin position="220"/>
        <end position="238"/>
    </location>
</feature>
<feature type="transmembrane region" description="Helical" evidence="8">
    <location>
        <begin position="324"/>
        <end position="341"/>
    </location>
</feature>
<dbReference type="Proteomes" id="UP000016960">
    <property type="component" value="Unassembled WGS sequence"/>
</dbReference>
<organism evidence="10 11">
    <name type="scientific">Rubidibacter lacunae KORDI 51-2</name>
    <dbReference type="NCBI Taxonomy" id="582515"/>
    <lineage>
        <taxon>Bacteria</taxon>
        <taxon>Bacillati</taxon>
        <taxon>Cyanobacteriota</taxon>
        <taxon>Cyanophyceae</taxon>
        <taxon>Oscillatoriophycideae</taxon>
        <taxon>Chroococcales</taxon>
        <taxon>Aphanothecaceae</taxon>
        <taxon>Rubidibacter</taxon>
    </lineage>
</organism>
<evidence type="ECO:0000256" key="1">
    <source>
        <dbReference type="ARBA" id="ARBA00004651"/>
    </source>
</evidence>
<evidence type="ECO:0000256" key="5">
    <source>
        <dbReference type="ARBA" id="ARBA00022692"/>
    </source>
</evidence>
<accession>U5DCB8</accession>
<evidence type="ECO:0000259" key="9">
    <source>
        <dbReference type="Pfam" id="PF13231"/>
    </source>
</evidence>
<sequence length="414" mass="45884">MKRYAQSWVLALGLMIRIAWAIAVPVQPVSDSIAYDTLARSLVSGSGYGFQPGDPSAYWPPGTSFVYAVLYAIFGTNYLPVVLLNLGLFLILSAVTMSLTAQWFGRRTAIITGILLACWPLHVQMTTILASELLFTTLVVVAWRIWLNEQITLRLRTIAVGILMGGAVYVRTTALLLPGLFVWVRSIKIRKLFESAIAGLLVLIIALGLVAPWSYRNYRVLGELVLVSTNGGPVFWMGNNSESTGDYMPLPPEVKGMSEVERASYLKKLAVQHVREQPLQFVRRSVVRLFKTHNRETIGIAWNAIALRERYGDKSLTLLKAWSQFYWIAVLGLAIIGTIRLSRQAGWLAVIAHPAVSTWSYFAGVHAVVIANDRYHFPSTPFIAMLAAYSIVGMLSHSKTGARNSEVKVLEARS</sequence>
<keyword evidence="7 8" id="KW-0472">Membrane</keyword>
<keyword evidence="6 8" id="KW-1133">Transmembrane helix</keyword>
<dbReference type="InParanoid" id="U5DCB8"/>
<feature type="transmembrane region" description="Helical" evidence="8">
    <location>
        <begin position="158"/>
        <end position="184"/>
    </location>
</feature>
<dbReference type="AlphaFoldDB" id="U5DCB8"/>
<keyword evidence="3" id="KW-0328">Glycosyltransferase</keyword>
<dbReference type="GO" id="GO:0005886">
    <property type="term" value="C:plasma membrane"/>
    <property type="evidence" value="ECO:0007669"/>
    <property type="project" value="UniProtKB-SubCell"/>
</dbReference>
<dbReference type="eggNOG" id="COG1807">
    <property type="taxonomic scope" value="Bacteria"/>
</dbReference>
<dbReference type="PANTHER" id="PTHR33908">
    <property type="entry name" value="MANNOSYLTRANSFERASE YKCB-RELATED"/>
    <property type="match status" value="1"/>
</dbReference>
<keyword evidence="4" id="KW-0808">Transferase</keyword>
<dbReference type="PANTHER" id="PTHR33908:SF11">
    <property type="entry name" value="MEMBRANE PROTEIN"/>
    <property type="match status" value="1"/>
</dbReference>
<evidence type="ECO:0000313" key="10">
    <source>
        <dbReference type="EMBL" id="ERN42178.1"/>
    </source>
</evidence>
<dbReference type="InterPro" id="IPR038731">
    <property type="entry name" value="RgtA/B/C-like"/>
</dbReference>
<proteinExistence type="predicted"/>
<dbReference type="STRING" id="582515.KR51_00011070"/>
<protein>
    <recommendedName>
        <fullName evidence="9">Glycosyltransferase RgtA/B/C/D-like domain-containing protein</fullName>
    </recommendedName>
</protein>
<evidence type="ECO:0000256" key="3">
    <source>
        <dbReference type="ARBA" id="ARBA00022676"/>
    </source>
</evidence>
<dbReference type="RefSeq" id="WP_022605479.1">
    <property type="nucleotide sequence ID" value="NZ_ASSJ01000030.1"/>
</dbReference>
<evidence type="ECO:0000256" key="6">
    <source>
        <dbReference type="ARBA" id="ARBA00022989"/>
    </source>
</evidence>
<reference evidence="10 11" key="1">
    <citation type="submission" date="2013-05" db="EMBL/GenBank/DDBJ databases">
        <title>Draft genome sequence of Rubidibacter lacunae KORDI 51-2.</title>
        <authorList>
            <person name="Choi D.H."/>
            <person name="Noh J.H."/>
            <person name="Kwon K.-K."/>
            <person name="Lee J.-H."/>
            <person name="Ryu J.-Y."/>
        </authorList>
    </citation>
    <scope>NUCLEOTIDE SEQUENCE [LARGE SCALE GENOMIC DNA]</scope>
    <source>
        <strain evidence="10 11">KORDI 51-2</strain>
    </source>
</reference>
<feature type="transmembrane region" description="Helical" evidence="8">
    <location>
        <begin position="65"/>
        <end position="92"/>
    </location>
</feature>
<keyword evidence="11" id="KW-1185">Reference proteome</keyword>
<dbReference type="GO" id="GO:0016763">
    <property type="term" value="F:pentosyltransferase activity"/>
    <property type="evidence" value="ECO:0007669"/>
    <property type="project" value="TreeGrafter"/>
</dbReference>
<dbReference type="EMBL" id="ASSJ01000030">
    <property type="protein sequence ID" value="ERN42178.1"/>
    <property type="molecule type" value="Genomic_DNA"/>
</dbReference>
<feature type="transmembrane region" description="Helical" evidence="8">
    <location>
        <begin position="348"/>
        <end position="369"/>
    </location>
</feature>
<name>U5DCB8_9CHRO</name>
<feature type="transmembrane region" description="Helical" evidence="8">
    <location>
        <begin position="196"/>
        <end position="213"/>
    </location>
</feature>
<dbReference type="InterPro" id="IPR050297">
    <property type="entry name" value="LipidA_mod_glycosyltrf_83"/>
</dbReference>